<organism evidence="2 3">
    <name type="scientific">Siminovitchia thermophila</name>
    <dbReference type="NCBI Taxonomy" id="1245522"/>
    <lineage>
        <taxon>Bacteria</taxon>
        <taxon>Bacillati</taxon>
        <taxon>Bacillota</taxon>
        <taxon>Bacilli</taxon>
        <taxon>Bacillales</taxon>
        <taxon>Bacillaceae</taxon>
        <taxon>Siminovitchia</taxon>
    </lineage>
</organism>
<dbReference type="EMBL" id="JAFBFH010000023">
    <property type="protein sequence ID" value="MBM7716209.1"/>
    <property type="molecule type" value="Genomic_DNA"/>
</dbReference>
<comment type="function">
    <text evidence="1">SASP are bound to spore DNA. They are double-stranded DNA-binding proteins that cause DNA to change to an a-like conformation. They protect the DNA backbone from chemical and enzymatic cleavage and are thus involved in dormant spore's high resistance to UV light.</text>
</comment>
<evidence type="ECO:0008006" key="4">
    <source>
        <dbReference type="Google" id="ProtNLM"/>
    </source>
</evidence>
<accession>A0ABS2RAJ3</accession>
<dbReference type="PANTHER" id="PTHR36107:SF1">
    <property type="entry name" value="SMALL, ACID-SOLUBLE SPORE PROTEIN A"/>
    <property type="match status" value="1"/>
</dbReference>
<dbReference type="Gene3D" id="6.10.10.80">
    <property type="entry name" value="Small, acid-soluble spore protein, alpha/beta type-like"/>
    <property type="match status" value="1"/>
</dbReference>
<proteinExistence type="predicted"/>
<gene>
    <name evidence="2" type="ORF">JOC94_003220</name>
</gene>
<dbReference type="RefSeq" id="WP_077113863.1">
    <property type="nucleotide sequence ID" value="NZ_JAFBFH010000023.1"/>
</dbReference>
<sequence>MARKNKILVPEAREALDKMKARVMKEKGYPVDMKNPDHVKYEVAEEKGIPLQKGYNGKLTAEQAGKVGGPIGGSMVKEMIKMAQEQLKHKP</sequence>
<evidence type="ECO:0000256" key="1">
    <source>
        <dbReference type="ARBA" id="ARBA00003863"/>
    </source>
</evidence>
<comment type="caution">
    <text evidence="2">The sequence shown here is derived from an EMBL/GenBank/DDBJ whole genome shotgun (WGS) entry which is preliminary data.</text>
</comment>
<dbReference type="Proteomes" id="UP000823485">
    <property type="component" value="Unassembled WGS sequence"/>
</dbReference>
<keyword evidence="3" id="KW-1185">Reference proteome</keyword>
<dbReference type="InterPro" id="IPR050847">
    <property type="entry name" value="SASP_DNA-binding"/>
</dbReference>
<dbReference type="InterPro" id="IPR038300">
    <property type="entry name" value="SASP_sf_alpha/beta"/>
</dbReference>
<protein>
    <recommendedName>
        <fullName evidence="4">Small acid-soluble spore protein alpha/beta type</fullName>
    </recommendedName>
</protein>
<dbReference type="Pfam" id="PF00269">
    <property type="entry name" value="SASP"/>
    <property type="match status" value="1"/>
</dbReference>
<name>A0ABS2RAJ3_9BACI</name>
<evidence type="ECO:0000313" key="2">
    <source>
        <dbReference type="EMBL" id="MBM7716209.1"/>
    </source>
</evidence>
<dbReference type="InterPro" id="IPR001448">
    <property type="entry name" value="SASP_alpha/beta-type"/>
</dbReference>
<reference evidence="2 3" key="1">
    <citation type="submission" date="2021-01" db="EMBL/GenBank/DDBJ databases">
        <title>Genomic Encyclopedia of Type Strains, Phase IV (KMG-IV): sequencing the most valuable type-strain genomes for metagenomic binning, comparative biology and taxonomic classification.</title>
        <authorList>
            <person name="Goeker M."/>
        </authorList>
    </citation>
    <scope>NUCLEOTIDE SEQUENCE [LARGE SCALE GENOMIC DNA]</scope>
    <source>
        <strain evidence="2 3">DSM 105453</strain>
    </source>
</reference>
<dbReference type="PANTHER" id="PTHR36107">
    <property type="entry name" value="SMALL, ACID-SOLUBLE SPORE PROTEIN A"/>
    <property type="match status" value="1"/>
</dbReference>
<evidence type="ECO:0000313" key="3">
    <source>
        <dbReference type="Proteomes" id="UP000823485"/>
    </source>
</evidence>